<dbReference type="GO" id="GO:0006890">
    <property type="term" value="P:retrograde vesicle-mediated transport, Golgi to endoplasmic reticulum"/>
    <property type="evidence" value="ECO:0007669"/>
    <property type="project" value="InterPro"/>
</dbReference>
<dbReference type="GO" id="GO:0005789">
    <property type="term" value="C:endoplasmic reticulum membrane"/>
    <property type="evidence" value="ECO:0007669"/>
    <property type="project" value="UniProtKB-SubCell"/>
</dbReference>
<keyword evidence="7" id="KW-0175">Coiled coil</keyword>
<keyword evidence="6" id="KW-1133">Transmembrane helix</keyword>
<keyword evidence="8" id="KW-0472">Membrane</keyword>
<keyword evidence="11" id="KW-1185">Reference proteome</keyword>
<dbReference type="InterPro" id="IPR005606">
    <property type="entry name" value="Sec20"/>
</dbReference>
<evidence type="ECO:0000259" key="10">
    <source>
        <dbReference type="Pfam" id="PF03908"/>
    </source>
</evidence>
<dbReference type="PANTHER" id="PTHR12825:SF0">
    <property type="entry name" value="VESICLE TRANSPORT PROTEIN SEC20"/>
    <property type="match status" value="1"/>
</dbReference>
<evidence type="ECO:0000256" key="9">
    <source>
        <dbReference type="ARBA" id="ARBA00037934"/>
    </source>
</evidence>
<evidence type="ECO:0000313" key="11">
    <source>
        <dbReference type="Proteomes" id="UP000887540"/>
    </source>
</evidence>
<dbReference type="GO" id="GO:0031201">
    <property type="term" value="C:SNARE complex"/>
    <property type="evidence" value="ECO:0007669"/>
    <property type="project" value="TreeGrafter"/>
</dbReference>
<dbReference type="AlphaFoldDB" id="A0A914D072"/>
<evidence type="ECO:0000313" key="12">
    <source>
        <dbReference type="WBParaSite" id="ACRNAN_scaffold16348.g18101.t1"/>
    </source>
</evidence>
<name>A0A914D072_9BILA</name>
<evidence type="ECO:0000256" key="6">
    <source>
        <dbReference type="ARBA" id="ARBA00022989"/>
    </source>
</evidence>
<evidence type="ECO:0000256" key="8">
    <source>
        <dbReference type="ARBA" id="ARBA00023136"/>
    </source>
</evidence>
<keyword evidence="3" id="KW-0812">Transmembrane</keyword>
<evidence type="ECO:0000256" key="1">
    <source>
        <dbReference type="ARBA" id="ARBA00004163"/>
    </source>
</evidence>
<accession>A0A914D072</accession>
<proteinExistence type="inferred from homology"/>
<dbReference type="PANTHER" id="PTHR12825">
    <property type="entry name" value="BNIP1-RELATED"/>
    <property type="match status" value="1"/>
</dbReference>
<dbReference type="WBParaSite" id="ACRNAN_scaffold16348.g18101.t1">
    <property type="protein sequence ID" value="ACRNAN_scaffold16348.g18101.t1"/>
    <property type="gene ID" value="ACRNAN_scaffold16348.g18101"/>
</dbReference>
<keyword evidence="2" id="KW-0813">Transport</keyword>
<dbReference type="GO" id="GO:0005484">
    <property type="term" value="F:SNAP receptor activity"/>
    <property type="evidence" value="ECO:0007669"/>
    <property type="project" value="InterPro"/>
</dbReference>
<organism evidence="11 12">
    <name type="scientific">Acrobeloides nanus</name>
    <dbReference type="NCBI Taxonomy" id="290746"/>
    <lineage>
        <taxon>Eukaryota</taxon>
        <taxon>Metazoa</taxon>
        <taxon>Ecdysozoa</taxon>
        <taxon>Nematoda</taxon>
        <taxon>Chromadorea</taxon>
        <taxon>Rhabditida</taxon>
        <taxon>Tylenchina</taxon>
        <taxon>Cephalobomorpha</taxon>
        <taxon>Cephaloboidea</taxon>
        <taxon>Cephalobidae</taxon>
        <taxon>Acrobeloides</taxon>
    </lineage>
</organism>
<comment type="similarity">
    <text evidence="9">Belongs to the SEC20 family.</text>
</comment>
<keyword evidence="4" id="KW-0256">Endoplasmic reticulum</keyword>
<evidence type="ECO:0000256" key="2">
    <source>
        <dbReference type="ARBA" id="ARBA00022448"/>
    </source>
</evidence>
<dbReference type="InterPro" id="IPR056173">
    <property type="entry name" value="Sec20_C"/>
</dbReference>
<evidence type="ECO:0000256" key="7">
    <source>
        <dbReference type="ARBA" id="ARBA00023054"/>
    </source>
</evidence>
<comment type="subcellular location">
    <subcellularLocation>
        <location evidence="1">Endoplasmic reticulum membrane</location>
        <topology evidence="1">Single-pass type IV membrane protein</topology>
    </subcellularLocation>
</comment>
<protein>
    <recommendedName>
        <fullName evidence="10">Sec20 C-terminal domain-containing protein</fullName>
    </recommendedName>
</protein>
<feature type="domain" description="Sec20 C-terminal" evidence="10">
    <location>
        <begin position="1"/>
        <end position="61"/>
    </location>
</feature>
<reference evidence="12" key="1">
    <citation type="submission" date="2022-11" db="UniProtKB">
        <authorList>
            <consortium name="WormBaseParasite"/>
        </authorList>
    </citation>
    <scope>IDENTIFICATION</scope>
</reference>
<evidence type="ECO:0000256" key="3">
    <source>
        <dbReference type="ARBA" id="ARBA00022692"/>
    </source>
</evidence>
<keyword evidence="5" id="KW-0931">ER-Golgi transport</keyword>
<sequence>MSEQVQRSEDTTSTLIHSSAVLHETHNQFNAVGATIRVGGKMISKYARRETTDKFLIGLALLPVSKKSTFLTSVMEESTKLDKKLFKKWIYEFQDCYK</sequence>
<dbReference type="Proteomes" id="UP000887540">
    <property type="component" value="Unplaced"/>
</dbReference>
<evidence type="ECO:0000256" key="5">
    <source>
        <dbReference type="ARBA" id="ARBA00022892"/>
    </source>
</evidence>
<evidence type="ECO:0000256" key="4">
    <source>
        <dbReference type="ARBA" id="ARBA00022824"/>
    </source>
</evidence>
<dbReference type="Pfam" id="PF03908">
    <property type="entry name" value="Sec20"/>
    <property type="match status" value="1"/>
</dbReference>